<protein>
    <recommendedName>
        <fullName evidence="9">C6 zinc finger domain protein</fullName>
    </recommendedName>
</protein>
<dbReference type="AlphaFoldDB" id="A0A8E2ELN5"/>
<organism evidence="7 8">
    <name type="scientific">Lepidopterella palustris CBS 459.81</name>
    <dbReference type="NCBI Taxonomy" id="1314670"/>
    <lineage>
        <taxon>Eukaryota</taxon>
        <taxon>Fungi</taxon>
        <taxon>Dikarya</taxon>
        <taxon>Ascomycota</taxon>
        <taxon>Pezizomycotina</taxon>
        <taxon>Dothideomycetes</taxon>
        <taxon>Pleosporomycetidae</taxon>
        <taxon>Mytilinidiales</taxon>
        <taxon>Argynnaceae</taxon>
        <taxon>Lepidopterella</taxon>
    </lineage>
</organism>
<keyword evidence="2" id="KW-0862">Zinc</keyword>
<evidence type="ECO:0000256" key="6">
    <source>
        <dbReference type="ARBA" id="ARBA00023242"/>
    </source>
</evidence>
<keyword evidence="3" id="KW-0805">Transcription regulation</keyword>
<evidence type="ECO:0000256" key="5">
    <source>
        <dbReference type="ARBA" id="ARBA00023163"/>
    </source>
</evidence>
<dbReference type="InterPro" id="IPR052360">
    <property type="entry name" value="Transcr_Regulatory_Proteins"/>
</dbReference>
<evidence type="ECO:0008006" key="9">
    <source>
        <dbReference type="Google" id="ProtNLM"/>
    </source>
</evidence>
<keyword evidence="5" id="KW-0804">Transcription</keyword>
<reference evidence="7 8" key="1">
    <citation type="journal article" date="2016" name="Nat. Commun.">
        <title>Ectomycorrhizal ecology is imprinted in the genome of the dominant symbiotic fungus Cenococcum geophilum.</title>
        <authorList>
            <consortium name="DOE Joint Genome Institute"/>
            <person name="Peter M."/>
            <person name="Kohler A."/>
            <person name="Ohm R.A."/>
            <person name="Kuo A."/>
            <person name="Krutzmann J."/>
            <person name="Morin E."/>
            <person name="Arend M."/>
            <person name="Barry K.W."/>
            <person name="Binder M."/>
            <person name="Choi C."/>
            <person name="Clum A."/>
            <person name="Copeland A."/>
            <person name="Grisel N."/>
            <person name="Haridas S."/>
            <person name="Kipfer T."/>
            <person name="LaButti K."/>
            <person name="Lindquist E."/>
            <person name="Lipzen A."/>
            <person name="Maire R."/>
            <person name="Meier B."/>
            <person name="Mihaltcheva S."/>
            <person name="Molinier V."/>
            <person name="Murat C."/>
            <person name="Poggeler S."/>
            <person name="Quandt C.A."/>
            <person name="Sperisen C."/>
            <person name="Tritt A."/>
            <person name="Tisserant E."/>
            <person name="Crous P.W."/>
            <person name="Henrissat B."/>
            <person name="Nehls U."/>
            <person name="Egli S."/>
            <person name="Spatafora J.W."/>
            <person name="Grigoriev I.V."/>
            <person name="Martin F.M."/>
        </authorList>
    </citation>
    <scope>NUCLEOTIDE SEQUENCE [LARGE SCALE GENOMIC DNA]</scope>
    <source>
        <strain evidence="7 8">CBS 459.81</strain>
    </source>
</reference>
<keyword evidence="1" id="KW-0479">Metal-binding</keyword>
<dbReference type="Proteomes" id="UP000250266">
    <property type="component" value="Unassembled WGS sequence"/>
</dbReference>
<accession>A0A8E2ELN5</accession>
<dbReference type="GO" id="GO:0046872">
    <property type="term" value="F:metal ion binding"/>
    <property type="evidence" value="ECO:0007669"/>
    <property type="project" value="UniProtKB-KW"/>
</dbReference>
<proteinExistence type="predicted"/>
<dbReference type="OrthoDB" id="2593732at2759"/>
<evidence type="ECO:0000313" key="7">
    <source>
        <dbReference type="EMBL" id="OCK86287.1"/>
    </source>
</evidence>
<dbReference type="PANTHER" id="PTHR36206:SF4">
    <property type="entry name" value="HYPOTHETICAL CONSERVED PROTEIN (EUROFUNG)-RELATED"/>
    <property type="match status" value="1"/>
</dbReference>
<sequence length="350" mass="39329">MAQSEPCTETGSLKDARSSFMAACEQKTLLFHYNKAIDSLVQRISEPSYSPEIGLVSCILFICIEFLRGNYDTAFAHFNSGLKIISAFKRSQTTPPVKSLGPSSLGPSMIEELLIPMFIRMIATAVTYGVPTEQILHASYCPVEIQERPKLIKSRRITEKDLRHQKYILESHRAWFRALEELERKTTLSKEDAITANSLKANYLDKHARIVLDSLGSTSSGSPAANFTFDISIIPYLYFAASRCRCPVTRREAISLLERSPPREGLWDAQQHSAVTNRIIEIEGSELDPITGWPVERTRIWSTIINEDMDGNGRFPVYFAVGIWGEERGVPPLPPGMVLSGSPEGRMWRE</sequence>
<evidence type="ECO:0000256" key="3">
    <source>
        <dbReference type="ARBA" id="ARBA00023015"/>
    </source>
</evidence>
<evidence type="ECO:0000256" key="1">
    <source>
        <dbReference type="ARBA" id="ARBA00022723"/>
    </source>
</evidence>
<dbReference type="PANTHER" id="PTHR36206">
    <property type="entry name" value="ASPERCRYPTIN BIOSYNTHESIS CLUSTER-SPECIFIC TRANSCRIPTION REGULATOR ATNN-RELATED"/>
    <property type="match status" value="1"/>
</dbReference>
<keyword evidence="4" id="KW-0238">DNA-binding</keyword>
<evidence type="ECO:0000256" key="4">
    <source>
        <dbReference type="ARBA" id="ARBA00023125"/>
    </source>
</evidence>
<evidence type="ECO:0000313" key="8">
    <source>
        <dbReference type="Proteomes" id="UP000250266"/>
    </source>
</evidence>
<evidence type="ECO:0000256" key="2">
    <source>
        <dbReference type="ARBA" id="ARBA00022833"/>
    </source>
</evidence>
<keyword evidence="8" id="KW-1185">Reference proteome</keyword>
<name>A0A8E2ELN5_9PEZI</name>
<gene>
    <name evidence="7" type="ORF">K432DRAFT_431114</name>
</gene>
<dbReference type="EMBL" id="KV744807">
    <property type="protein sequence ID" value="OCK86287.1"/>
    <property type="molecule type" value="Genomic_DNA"/>
</dbReference>
<keyword evidence="6" id="KW-0539">Nucleus</keyword>
<dbReference type="GO" id="GO:0003677">
    <property type="term" value="F:DNA binding"/>
    <property type="evidence" value="ECO:0007669"/>
    <property type="project" value="UniProtKB-KW"/>
</dbReference>